<sequence length="192" mass="21018">MDVTFHFDPACPWTWRTSRWLLSVAPERDLAVRWRPFSLALLNDEPPPEEFREMMAASTKALRLVEALQAAGRNDDAGRFYTALGTHTFESMNPLTDASVRAAAEAAGVGDAVGALDDASWDEAVRHSHRAAWEAAGPDIGSPVLTVDGVRRGVHGPIVGEVTDKAEALAIWDAVEPLLRTQTFFEVKRGRP</sequence>
<dbReference type="KEGG" id="pry:Prubr_00930"/>
<name>A0A810MQA0_9ACTN</name>
<dbReference type="SUPFAM" id="SSF52833">
    <property type="entry name" value="Thioredoxin-like"/>
    <property type="match status" value="1"/>
</dbReference>
<dbReference type="AlphaFoldDB" id="A0A810MQA0"/>
<gene>
    <name evidence="1" type="ORF">Prubr_00930</name>
</gene>
<evidence type="ECO:0000313" key="1">
    <source>
        <dbReference type="EMBL" id="BCJ63072.1"/>
    </source>
</evidence>
<protein>
    <recommendedName>
        <fullName evidence="3">DSBA-like thioredoxin domain-containing protein</fullName>
    </recommendedName>
</protein>
<dbReference type="Pfam" id="PF22234">
    <property type="entry name" value="Rv2466c-like"/>
    <property type="match status" value="1"/>
</dbReference>
<dbReference type="InterPro" id="IPR053977">
    <property type="entry name" value="Rv2466c-like"/>
</dbReference>
<accession>A0A810MQA0</accession>
<dbReference type="Proteomes" id="UP000680866">
    <property type="component" value="Chromosome"/>
</dbReference>
<dbReference type="InterPro" id="IPR036249">
    <property type="entry name" value="Thioredoxin-like_sf"/>
</dbReference>
<proteinExistence type="predicted"/>
<keyword evidence="2" id="KW-1185">Reference proteome</keyword>
<evidence type="ECO:0008006" key="3">
    <source>
        <dbReference type="Google" id="ProtNLM"/>
    </source>
</evidence>
<dbReference type="Gene3D" id="3.40.30.10">
    <property type="entry name" value="Glutaredoxin"/>
    <property type="match status" value="1"/>
</dbReference>
<dbReference type="EMBL" id="AP023359">
    <property type="protein sequence ID" value="BCJ63072.1"/>
    <property type="molecule type" value="Genomic_DNA"/>
</dbReference>
<evidence type="ECO:0000313" key="2">
    <source>
        <dbReference type="Proteomes" id="UP000680866"/>
    </source>
</evidence>
<dbReference type="CDD" id="cd02972">
    <property type="entry name" value="DsbA_family"/>
    <property type="match status" value="1"/>
</dbReference>
<dbReference type="RefSeq" id="WP_212820514.1">
    <property type="nucleotide sequence ID" value="NZ_AP023359.1"/>
</dbReference>
<reference evidence="1" key="1">
    <citation type="submission" date="2020-08" db="EMBL/GenBank/DDBJ databases">
        <title>Whole genome shotgun sequence of Polymorphospora rubra NBRC 101157.</title>
        <authorList>
            <person name="Komaki H."/>
            <person name="Tamura T."/>
        </authorList>
    </citation>
    <scope>NUCLEOTIDE SEQUENCE</scope>
    <source>
        <strain evidence="1">NBRC 101157</strain>
    </source>
</reference>
<organism evidence="1 2">
    <name type="scientific">Polymorphospora rubra</name>
    <dbReference type="NCBI Taxonomy" id="338584"/>
    <lineage>
        <taxon>Bacteria</taxon>
        <taxon>Bacillati</taxon>
        <taxon>Actinomycetota</taxon>
        <taxon>Actinomycetes</taxon>
        <taxon>Micromonosporales</taxon>
        <taxon>Micromonosporaceae</taxon>
        <taxon>Polymorphospora</taxon>
    </lineage>
</organism>